<name>A0ABT4JPF3_9GAMM</name>
<reference evidence="1" key="1">
    <citation type="submission" date="2022-12" db="EMBL/GenBank/DDBJ databases">
        <title>Marinomonas 15G1-11 sp. nov, isolated from marine algae.</title>
        <authorList>
            <person name="Butt M."/>
            <person name="Choi D.G."/>
            <person name="Kim J.M."/>
            <person name="Lee J.K."/>
            <person name="Baek J.H."/>
            <person name="Jeon C.O."/>
        </authorList>
    </citation>
    <scope>NUCLEOTIDE SEQUENCE</scope>
    <source>
        <strain evidence="1">15G1-11</strain>
    </source>
</reference>
<evidence type="ECO:0000313" key="1">
    <source>
        <dbReference type="EMBL" id="MCZ2720247.1"/>
    </source>
</evidence>
<gene>
    <name evidence="1" type="ORF">O1D97_00965</name>
</gene>
<dbReference type="EMBL" id="JAPUBN010000006">
    <property type="protein sequence ID" value="MCZ2720247.1"/>
    <property type="molecule type" value="Genomic_DNA"/>
</dbReference>
<dbReference type="RefSeq" id="WP_269121994.1">
    <property type="nucleotide sequence ID" value="NZ_JAPUBN010000006.1"/>
</dbReference>
<proteinExistence type="predicted"/>
<comment type="caution">
    <text evidence="1">The sequence shown here is derived from an EMBL/GenBank/DDBJ whole genome shotgun (WGS) entry which is preliminary data.</text>
</comment>
<organism evidence="1 2">
    <name type="scientific">Marinomonas phaeophyticola</name>
    <dbReference type="NCBI Taxonomy" id="3004091"/>
    <lineage>
        <taxon>Bacteria</taxon>
        <taxon>Pseudomonadati</taxon>
        <taxon>Pseudomonadota</taxon>
        <taxon>Gammaproteobacteria</taxon>
        <taxon>Oceanospirillales</taxon>
        <taxon>Oceanospirillaceae</taxon>
        <taxon>Marinomonas</taxon>
    </lineage>
</organism>
<sequence length="57" mass="6213">MRNISKLQALLSTGKVIDIHNTNTYSADITGYTTAICTLGVVEPVLKMGYLQKARLS</sequence>
<protein>
    <submittedName>
        <fullName evidence="1">Uncharacterized protein</fullName>
    </submittedName>
</protein>
<evidence type="ECO:0000313" key="2">
    <source>
        <dbReference type="Proteomes" id="UP001149719"/>
    </source>
</evidence>
<dbReference type="Proteomes" id="UP001149719">
    <property type="component" value="Unassembled WGS sequence"/>
</dbReference>
<keyword evidence="2" id="KW-1185">Reference proteome</keyword>
<accession>A0ABT4JPF3</accession>